<dbReference type="EMBL" id="LHQS01000003">
    <property type="protein sequence ID" value="RXE55523.1"/>
    <property type="molecule type" value="Genomic_DNA"/>
</dbReference>
<dbReference type="InterPro" id="IPR016181">
    <property type="entry name" value="Acyl_CoA_acyltransferase"/>
</dbReference>
<sequence>MNLHDDPVCGRRCKEVQAGSLTIRPYRPSDLDQILLLFFDTVHIVNSRDYTKDQVDRWAPAERCDRMRWESFLAENNAYVAVIGDVVVGFADCTAGCYLHMLYTHAEYQGCGIGSGLLATLEENARTSGCRCIRTDASITARPFFARRGYECLGEEWVFLSGMAFLRYRMRKKIL</sequence>
<organism evidence="2 3">
    <name type="scientific">Methanoculleus taiwanensis</name>
    <dbReference type="NCBI Taxonomy" id="1550565"/>
    <lineage>
        <taxon>Archaea</taxon>
        <taxon>Methanobacteriati</taxon>
        <taxon>Methanobacteriota</taxon>
        <taxon>Stenosarchaea group</taxon>
        <taxon>Methanomicrobia</taxon>
        <taxon>Methanomicrobiales</taxon>
        <taxon>Methanomicrobiaceae</taxon>
        <taxon>Methanoculleus</taxon>
    </lineage>
</organism>
<dbReference type="InterPro" id="IPR052564">
    <property type="entry name" value="N-acetyltrans/Recomb-assoc"/>
</dbReference>
<dbReference type="OrthoDB" id="111868at2157"/>
<evidence type="ECO:0000313" key="2">
    <source>
        <dbReference type="EMBL" id="RXE55523.1"/>
    </source>
</evidence>
<dbReference type="CDD" id="cd04301">
    <property type="entry name" value="NAT_SF"/>
    <property type="match status" value="1"/>
</dbReference>
<gene>
    <name evidence="2" type="ORF">ABH15_12485</name>
</gene>
<evidence type="ECO:0000259" key="1">
    <source>
        <dbReference type="PROSITE" id="PS51186"/>
    </source>
</evidence>
<evidence type="ECO:0000313" key="3">
    <source>
        <dbReference type="Proteomes" id="UP000290932"/>
    </source>
</evidence>
<dbReference type="AlphaFoldDB" id="A0A498GYM2"/>
<comment type="caution">
    <text evidence="2">The sequence shown here is derived from an EMBL/GenBank/DDBJ whole genome shotgun (WGS) entry which is preliminary data.</text>
</comment>
<dbReference type="PANTHER" id="PTHR43451">
    <property type="entry name" value="ACETYLTRANSFERASE (GNAT) FAMILY PROTEIN"/>
    <property type="match status" value="1"/>
</dbReference>
<dbReference type="Proteomes" id="UP000290932">
    <property type="component" value="Unassembled WGS sequence"/>
</dbReference>
<dbReference type="SUPFAM" id="SSF55729">
    <property type="entry name" value="Acyl-CoA N-acyltransferases (Nat)"/>
    <property type="match status" value="1"/>
</dbReference>
<dbReference type="PANTHER" id="PTHR43451:SF1">
    <property type="entry name" value="ACETYLTRANSFERASE"/>
    <property type="match status" value="1"/>
</dbReference>
<proteinExistence type="predicted"/>
<dbReference type="RefSeq" id="WP_128694738.1">
    <property type="nucleotide sequence ID" value="NZ_LHQS01000003.1"/>
</dbReference>
<protein>
    <recommendedName>
        <fullName evidence="1">N-acetyltransferase domain-containing protein</fullName>
    </recommendedName>
</protein>
<keyword evidence="3" id="KW-1185">Reference proteome</keyword>
<dbReference type="InterPro" id="IPR000182">
    <property type="entry name" value="GNAT_dom"/>
</dbReference>
<dbReference type="Pfam" id="PF13673">
    <property type="entry name" value="Acetyltransf_10"/>
    <property type="match status" value="1"/>
</dbReference>
<dbReference type="PROSITE" id="PS51186">
    <property type="entry name" value="GNAT"/>
    <property type="match status" value="1"/>
</dbReference>
<name>A0A498GYM2_9EURY</name>
<dbReference type="Gene3D" id="3.40.630.30">
    <property type="match status" value="1"/>
</dbReference>
<feature type="domain" description="N-acetyltransferase" evidence="1">
    <location>
        <begin position="21"/>
        <end position="175"/>
    </location>
</feature>
<accession>A0A498GYM2</accession>
<reference evidence="2 3" key="1">
    <citation type="journal article" date="2015" name="Int. J. Syst. Evol. Microbiol.">
        <title>Methanoculleus taiwanensis sp. nov., a methanogen isolated from deep marine sediment at the deformation front area near Taiwan.</title>
        <authorList>
            <person name="Weng C.Y."/>
            <person name="Chen S.C."/>
            <person name="Lai M.C."/>
            <person name="Wu S.Y."/>
            <person name="Lin S."/>
            <person name="Yang T.F."/>
            <person name="Chen P.C."/>
        </authorList>
    </citation>
    <scope>NUCLEOTIDE SEQUENCE [LARGE SCALE GENOMIC DNA]</scope>
    <source>
        <strain evidence="2 3">CYW4</strain>
    </source>
</reference>
<dbReference type="GO" id="GO:0016747">
    <property type="term" value="F:acyltransferase activity, transferring groups other than amino-acyl groups"/>
    <property type="evidence" value="ECO:0007669"/>
    <property type="project" value="InterPro"/>
</dbReference>